<feature type="compositionally biased region" description="Low complexity" evidence="6">
    <location>
        <begin position="212"/>
        <end position="224"/>
    </location>
</feature>
<dbReference type="Proteomes" id="UP000030693">
    <property type="component" value="Unassembled WGS sequence"/>
</dbReference>
<dbReference type="GO" id="GO:0005634">
    <property type="term" value="C:nucleus"/>
    <property type="evidence" value="ECO:0007669"/>
    <property type="project" value="InterPro"/>
</dbReference>
<accession>A0A058ZGE6</accession>
<keyword evidence="3" id="KW-0808">Transferase</keyword>
<dbReference type="Gene3D" id="3.40.630.30">
    <property type="match status" value="1"/>
</dbReference>
<evidence type="ECO:0000256" key="3">
    <source>
        <dbReference type="ARBA" id="ARBA00022679"/>
    </source>
</evidence>
<dbReference type="InterPro" id="IPR037113">
    <property type="entry name" value="Hat1_N_sf"/>
</dbReference>
<dbReference type="GO" id="GO:0000781">
    <property type="term" value="C:chromosome, telomeric region"/>
    <property type="evidence" value="ECO:0007669"/>
    <property type="project" value="GOC"/>
</dbReference>
<dbReference type="AlphaFoldDB" id="A0A058ZGE6"/>
<proteinExistence type="inferred from homology"/>
<comment type="catalytic activity">
    <reaction evidence="5">
        <text>L-lysyl-[protein] + acetyl-CoA = N(6)-acetyl-L-lysyl-[protein] + CoA + H(+)</text>
        <dbReference type="Rhea" id="RHEA:45948"/>
        <dbReference type="Rhea" id="RHEA-COMP:9752"/>
        <dbReference type="Rhea" id="RHEA-COMP:10731"/>
        <dbReference type="ChEBI" id="CHEBI:15378"/>
        <dbReference type="ChEBI" id="CHEBI:29969"/>
        <dbReference type="ChEBI" id="CHEBI:57287"/>
        <dbReference type="ChEBI" id="CHEBI:57288"/>
        <dbReference type="ChEBI" id="CHEBI:61930"/>
        <dbReference type="EC" id="2.3.1.48"/>
    </reaction>
</comment>
<keyword evidence="9" id="KW-1185">Reference proteome</keyword>
<evidence type="ECO:0000256" key="2">
    <source>
        <dbReference type="ARBA" id="ARBA00013184"/>
    </source>
</evidence>
<feature type="region of interest" description="Disordered" evidence="6">
    <location>
        <begin position="119"/>
        <end position="241"/>
    </location>
</feature>
<evidence type="ECO:0000259" key="7">
    <source>
        <dbReference type="Pfam" id="PF10394"/>
    </source>
</evidence>
<evidence type="ECO:0000256" key="4">
    <source>
        <dbReference type="ARBA" id="ARBA00023315"/>
    </source>
</evidence>
<evidence type="ECO:0000256" key="6">
    <source>
        <dbReference type="SAM" id="MobiDB-lite"/>
    </source>
</evidence>
<evidence type="ECO:0000313" key="8">
    <source>
        <dbReference type="EMBL" id="KCV73439.1"/>
    </source>
</evidence>
<comment type="similarity">
    <text evidence="1">Belongs to the HAT1 family.</text>
</comment>
<dbReference type="OrthoDB" id="10253098at2759"/>
<dbReference type="PANTHER" id="PTHR12046">
    <property type="entry name" value="HISTONE ACETYLTRANSFERASE TYPE B CATALYTIC SUBUNIT"/>
    <property type="match status" value="1"/>
</dbReference>
<sequence>MLACAFGQRSSLAGARGSDLGHQPPLPLLPSRHMRKHTPAFSPPSPFLLPSRLHALSLAHLAIYSRPHTRNTMASIGAFHDDHFGAQSKEASTVTLAYTCFEYRLIDDLDVSQLDAAEALAPPGESQPRTFSRTADEAEAGDDVAGAGGPALAPVPAKVQVPRHEEATDQPESKRRRICPTPVDTLPERPAAMVVQDAESTDEEAPDEESGSDVGESGSDGSTGDDSHSDGDDSEEDETPEGGWFLHQVFGADETIIGHVNPRVKVYQAADTLLPLLVAESDAVLAGPLTTNLEGCLRPWLPADYETSPEKWVERARQERATFQPPGERVAEFLALPGNFATGSSDADDTAVKYSVFRCHITDPGARAFHHRAHLLTALNIETASAEPGGLDDSDKWVMYYVFEHAGDHLRFAGLATTHPFYQRADRLVWRLALLTVSPAHGRRGIGQRIYEAVFADIYTRFGDVLAAFTIEDPNPSMQQLRDRADLALLLDCQPAVWLTSGQDERRQLRRGDLRPLACAPATLPIVPLSSQPAAVASGNFLRPGLRRSADVSADERLLAELTEGQVGVPTAQSIGAICRLLRVSRVQAGRLALGLCLWAHFGGRGRWGAIDRHQLLTQLRLWSKGRTYVELNLAPLLTARHLEVPGVKSAEEIAAAQKKARHGTVAAATRAQVLDALADNWQETESRWRQIVRSVEHRLAGGENQP</sequence>
<evidence type="ECO:0000313" key="9">
    <source>
        <dbReference type="Proteomes" id="UP000030693"/>
    </source>
</evidence>
<dbReference type="RefSeq" id="XP_009493141.1">
    <property type="nucleotide sequence ID" value="XM_009494866.1"/>
</dbReference>
<dbReference type="EMBL" id="KB932201">
    <property type="protein sequence ID" value="KCV73440.1"/>
    <property type="molecule type" value="Genomic_DNA"/>
</dbReference>
<dbReference type="Pfam" id="PF10394">
    <property type="entry name" value="Hat1_N"/>
    <property type="match status" value="1"/>
</dbReference>
<evidence type="ECO:0000256" key="1">
    <source>
        <dbReference type="ARBA" id="ARBA00010543"/>
    </source>
</evidence>
<dbReference type="STRING" id="691883.A0A058ZGE6"/>
<dbReference type="GO" id="GO:0031509">
    <property type="term" value="P:subtelomeric heterochromatin formation"/>
    <property type="evidence" value="ECO:0007669"/>
    <property type="project" value="InterPro"/>
</dbReference>
<name>A0A058ZGE6_FONAL</name>
<gene>
    <name evidence="8" type="ORF">H696_00976</name>
</gene>
<dbReference type="EC" id="2.3.1.48" evidence="2"/>
<dbReference type="InterPro" id="IPR019467">
    <property type="entry name" value="Hat1_N"/>
</dbReference>
<feature type="compositionally biased region" description="Acidic residues" evidence="6">
    <location>
        <begin position="199"/>
        <end position="211"/>
    </location>
</feature>
<keyword evidence="4" id="KW-0012">Acyltransferase</keyword>
<evidence type="ECO:0000256" key="5">
    <source>
        <dbReference type="ARBA" id="ARBA00048017"/>
    </source>
</evidence>
<protein>
    <recommendedName>
        <fullName evidence="2">histone acetyltransferase</fullName>
        <ecNumber evidence="2">2.3.1.48</ecNumber>
    </recommendedName>
</protein>
<organism evidence="8">
    <name type="scientific">Fonticula alba</name>
    <name type="common">Slime mold</name>
    <dbReference type="NCBI Taxonomy" id="691883"/>
    <lineage>
        <taxon>Eukaryota</taxon>
        <taxon>Rotosphaerida</taxon>
        <taxon>Fonticulaceae</taxon>
        <taxon>Fonticula</taxon>
    </lineage>
</organism>
<dbReference type="EMBL" id="KB932201">
    <property type="protein sequence ID" value="KCV73439.1"/>
    <property type="molecule type" value="Genomic_DNA"/>
</dbReference>
<dbReference type="InterPro" id="IPR016181">
    <property type="entry name" value="Acyl_CoA_acyltransferase"/>
</dbReference>
<reference evidence="8" key="1">
    <citation type="submission" date="2013-04" db="EMBL/GenBank/DDBJ databases">
        <title>The Genome Sequence of Fonticula alba ATCC 38817.</title>
        <authorList>
            <consortium name="The Broad Institute Genomics Platform"/>
            <person name="Russ C."/>
            <person name="Cuomo C."/>
            <person name="Burger G."/>
            <person name="Gray M.W."/>
            <person name="Holland P.W.H."/>
            <person name="King N."/>
            <person name="Lang F.B.F."/>
            <person name="Roger A.J."/>
            <person name="Ruiz-Trillo I."/>
            <person name="Brown M."/>
            <person name="Walker B."/>
            <person name="Young S."/>
            <person name="Zeng Q."/>
            <person name="Gargeya S."/>
            <person name="Fitzgerald M."/>
            <person name="Haas B."/>
            <person name="Abouelleil A."/>
            <person name="Allen A.W."/>
            <person name="Alvarado L."/>
            <person name="Arachchi H.M."/>
            <person name="Berlin A.M."/>
            <person name="Chapman S.B."/>
            <person name="Gainer-Dewar J."/>
            <person name="Goldberg J."/>
            <person name="Griggs A."/>
            <person name="Gujja S."/>
            <person name="Hansen M."/>
            <person name="Howarth C."/>
            <person name="Imamovic A."/>
            <person name="Ireland A."/>
            <person name="Larimer J."/>
            <person name="McCowan C."/>
            <person name="Murphy C."/>
            <person name="Pearson M."/>
            <person name="Poon T.W."/>
            <person name="Priest M."/>
            <person name="Roberts A."/>
            <person name="Saif S."/>
            <person name="Shea T."/>
            <person name="Sisk P."/>
            <person name="Sykes S."/>
            <person name="Wortman J."/>
            <person name="Nusbaum C."/>
            <person name="Birren B."/>
        </authorList>
    </citation>
    <scope>NUCLEOTIDE SEQUENCE [LARGE SCALE GENOMIC DNA]</scope>
    <source>
        <strain evidence="8">ATCC 38817</strain>
    </source>
</reference>
<feature type="domain" description="Histone acetyl transferase HAT1 N-terminal" evidence="7">
    <location>
        <begin position="245"/>
        <end position="382"/>
    </location>
</feature>
<dbReference type="InterPro" id="IPR017380">
    <property type="entry name" value="Hist_AcTrfase_B-typ_cat-su"/>
</dbReference>
<dbReference type="GO" id="GO:0004402">
    <property type="term" value="F:histone acetyltransferase activity"/>
    <property type="evidence" value="ECO:0007669"/>
    <property type="project" value="InterPro"/>
</dbReference>
<dbReference type="Gene3D" id="3.90.360.10">
    <property type="entry name" value="Histone acetyl transferase 1 (HAT1), N-terminal domain"/>
    <property type="match status" value="1"/>
</dbReference>
<feature type="compositionally biased region" description="Basic and acidic residues" evidence="6">
    <location>
        <begin position="162"/>
        <end position="173"/>
    </location>
</feature>
<dbReference type="CDD" id="cd04301">
    <property type="entry name" value="NAT_SF"/>
    <property type="match status" value="1"/>
</dbReference>
<dbReference type="eggNOG" id="KOG2696">
    <property type="taxonomic scope" value="Eukaryota"/>
</dbReference>
<dbReference type="SUPFAM" id="SSF55729">
    <property type="entry name" value="Acyl-CoA N-acyltransferases (Nat)"/>
    <property type="match status" value="1"/>
</dbReference>
<dbReference type="RefSeq" id="XP_009493140.1">
    <property type="nucleotide sequence ID" value="XM_009494865.1"/>
</dbReference>
<dbReference type="GeneID" id="20525701"/>